<dbReference type="InterPro" id="IPR016024">
    <property type="entry name" value="ARM-type_fold"/>
</dbReference>
<accession>A0A2P2MHK6</accession>
<keyword evidence="2" id="KW-1133">Transmembrane helix</keyword>
<dbReference type="SUPFAM" id="SSF48371">
    <property type="entry name" value="ARM repeat"/>
    <property type="match status" value="1"/>
</dbReference>
<organism evidence="3">
    <name type="scientific">Rhizophora mucronata</name>
    <name type="common">Asiatic mangrove</name>
    <dbReference type="NCBI Taxonomy" id="61149"/>
    <lineage>
        <taxon>Eukaryota</taxon>
        <taxon>Viridiplantae</taxon>
        <taxon>Streptophyta</taxon>
        <taxon>Embryophyta</taxon>
        <taxon>Tracheophyta</taxon>
        <taxon>Spermatophyta</taxon>
        <taxon>Magnoliopsida</taxon>
        <taxon>eudicotyledons</taxon>
        <taxon>Gunneridae</taxon>
        <taxon>Pentapetalae</taxon>
        <taxon>rosids</taxon>
        <taxon>fabids</taxon>
        <taxon>Malpighiales</taxon>
        <taxon>Rhizophoraceae</taxon>
        <taxon>Rhizophora</taxon>
    </lineage>
</organism>
<keyword evidence="2" id="KW-0472">Membrane</keyword>
<dbReference type="Gene3D" id="1.25.10.10">
    <property type="entry name" value="Leucine-rich Repeat Variant"/>
    <property type="match status" value="1"/>
</dbReference>
<protein>
    <submittedName>
        <fullName evidence="3">Transportin-1-like</fullName>
    </submittedName>
</protein>
<evidence type="ECO:0000313" key="3">
    <source>
        <dbReference type="EMBL" id="MBX29709.1"/>
    </source>
</evidence>
<keyword evidence="2" id="KW-0812">Transmembrane</keyword>
<dbReference type="EMBL" id="GGEC01049225">
    <property type="protein sequence ID" value="MBX29709.1"/>
    <property type="molecule type" value="Transcribed_RNA"/>
</dbReference>
<reference evidence="3" key="1">
    <citation type="submission" date="2018-02" db="EMBL/GenBank/DDBJ databases">
        <title>Rhizophora mucronata_Transcriptome.</title>
        <authorList>
            <person name="Meera S.P."/>
            <person name="Sreeshan A."/>
            <person name="Augustine A."/>
        </authorList>
    </citation>
    <scope>NUCLEOTIDE SEQUENCE</scope>
    <source>
        <tissue evidence="3">Leaf</tissue>
    </source>
</reference>
<feature type="compositionally biased region" description="Basic and acidic residues" evidence="1">
    <location>
        <begin position="19"/>
        <end position="28"/>
    </location>
</feature>
<feature type="transmembrane region" description="Helical" evidence="2">
    <location>
        <begin position="84"/>
        <end position="109"/>
    </location>
</feature>
<dbReference type="AlphaFoldDB" id="A0A2P2MHK6"/>
<dbReference type="InterPro" id="IPR011989">
    <property type="entry name" value="ARM-like"/>
</dbReference>
<name>A0A2P2MHK6_RHIMU</name>
<feature type="compositionally biased region" description="Acidic residues" evidence="1">
    <location>
        <begin position="1"/>
        <end position="18"/>
    </location>
</feature>
<sequence>MVYADDDESLVEAEEDESLPDRDQDLKPRFHSSRFHGSDSVEDDDDDIVNVWNLRKCSAAALDILSNVFGDEILPTMMPVVQVIVLFGSRCTGFEIYLLFISFLLYALVGISNSKPYFHIFSP</sequence>
<feature type="region of interest" description="Disordered" evidence="1">
    <location>
        <begin position="1"/>
        <end position="43"/>
    </location>
</feature>
<evidence type="ECO:0000256" key="1">
    <source>
        <dbReference type="SAM" id="MobiDB-lite"/>
    </source>
</evidence>
<proteinExistence type="predicted"/>
<evidence type="ECO:0000256" key="2">
    <source>
        <dbReference type="SAM" id="Phobius"/>
    </source>
</evidence>